<name>A0A392VBM1_9FABA</name>
<evidence type="ECO:0000313" key="1">
    <source>
        <dbReference type="EMBL" id="MCI85704.1"/>
    </source>
</evidence>
<comment type="caution">
    <text evidence="1">The sequence shown here is derived from an EMBL/GenBank/DDBJ whole genome shotgun (WGS) entry which is preliminary data.</text>
</comment>
<reference evidence="1 2" key="1">
    <citation type="journal article" date="2018" name="Front. Plant Sci.">
        <title>Red Clover (Trifolium pratense) and Zigzag Clover (T. medium) - A Picture of Genomic Similarities and Differences.</title>
        <authorList>
            <person name="Dluhosova J."/>
            <person name="Istvanek J."/>
            <person name="Nedelnik J."/>
            <person name="Repkova J."/>
        </authorList>
    </citation>
    <scope>NUCLEOTIDE SEQUENCE [LARGE SCALE GENOMIC DNA]</scope>
    <source>
        <strain evidence="2">cv. 10/8</strain>
        <tissue evidence="1">Leaf</tissue>
    </source>
</reference>
<keyword evidence="2" id="KW-1185">Reference proteome</keyword>
<feature type="non-terminal residue" evidence="1">
    <location>
        <position position="45"/>
    </location>
</feature>
<dbReference type="AlphaFoldDB" id="A0A392VBM1"/>
<accession>A0A392VBM1</accession>
<organism evidence="1 2">
    <name type="scientific">Trifolium medium</name>
    <dbReference type="NCBI Taxonomy" id="97028"/>
    <lineage>
        <taxon>Eukaryota</taxon>
        <taxon>Viridiplantae</taxon>
        <taxon>Streptophyta</taxon>
        <taxon>Embryophyta</taxon>
        <taxon>Tracheophyta</taxon>
        <taxon>Spermatophyta</taxon>
        <taxon>Magnoliopsida</taxon>
        <taxon>eudicotyledons</taxon>
        <taxon>Gunneridae</taxon>
        <taxon>Pentapetalae</taxon>
        <taxon>rosids</taxon>
        <taxon>fabids</taxon>
        <taxon>Fabales</taxon>
        <taxon>Fabaceae</taxon>
        <taxon>Papilionoideae</taxon>
        <taxon>50 kb inversion clade</taxon>
        <taxon>NPAAA clade</taxon>
        <taxon>Hologalegina</taxon>
        <taxon>IRL clade</taxon>
        <taxon>Trifolieae</taxon>
        <taxon>Trifolium</taxon>
    </lineage>
</organism>
<sequence>MKYVSELLGRHHRLVLMATDQERFSFSQYKVSAPKSCLLNLAPKE</sequence>
<dbReference type="Proteomes" id="UP000265520">
    <property type="component" value="Unassembled WGS sequence"/>
</dbReference>
<evidence type="ECO:0000313" key="2">
    <source>
        <dbReference type="Proteomes" id="UP000265520"/>
    </source>
</evidence>
<proteinExistence type="predicted"/>
<protein>
    <submittedName>
        <fullName evidence="1">FAD synthetase 1 chloroplastic-like</fullName>
    </submittedName>
</protein>
<dbReference type="EMBL" id="LXQA011121876">
    <property type="protein sequence ID" value="MCI85704.1"/>
    <property type="molecule type" value="Genomic_DNA"/>
</dbReference>